<evidence type="ECO:0000256" key="3">
    <source>
        <dbReference type="ARBA" id="ARBA00022448"/>
    </source>
</evidence>
<evidence type="ECO:0000256" key="7">
    <source>
        <dbReference type="ARBA" id="ARBA00023128"/>
    </source>
</evidence>
<dbReference type="CDD" id="cd20266">
    <property type="entry name" value="Complex1_LYR_NDUFA6_LYRM6"/>
    <property type="match status" value="1"/>
</dbReference>
<dbReference type="PANTHER" id="PTHR12964:SF0">
    <property type="entry name" value="NADH DEHYDROGENASE [UBIQUINONE] 1 ALPHA SUBCOMPLEX SUBUNIT 6"/>
    <property type="match status" value="1"/>
</dbReference>
<comment type="subcellular location">
    <subcellularLocation>
        <location evidence="1">Mitochondrion inner membrane</location>
        <topology evidence="1">Peripheral membrane protein</topology>
        <orientation evidence="1">Matrix side</orientation>
    </subcellularLocation>
</comment>
<name>A0A316ZJM4_9BASI</name>
<evidence type="ECO:0000256" key="6">
    <source>
        <dbReference type="ARBA" id="ARBA00022982"/>
    </source>
</evidence>
<reference evidence="9 10" key="1">
    <citation type="journal article" date="2018" name="Mol. Biol. Evol.">
        <title>Broad Genomic Sampling Reveals a Smut Pathogenic Ancestry of the Fungal Clade Ustilaginomycotina.</title>
        <authorList>
            <person name="Kijpornyongpan T."/>
            <person name="Mondo S.J."/>
            <person name="Barry K."/>
            <person name="Sandor L."/>
            <person name="Lee J."/>
            <person name="Lipzen A."/>
            <person name="Pangilinan J."/>
            <person name="LaButti K."/>
            <person name="Hainaut M."/>
            <person name="Henrissat B."/>
            <person name="Grigoriev I.V."/>
            <person name="Spatafora J.W."/>
            <person name="Aime M.C."/>
        </authorList>
    </citation>
    <scope>NUCLEOTIDE SEQUENCE [LARGE SCALE GENOMIC DNA]</scope>
    <source>
        <strain evidence="9 10">MCA 4186</strain>
    </source>
</reference>
<keyword evidence="8" id="KW-0472">Membrane</keyword>
<evidence type="ECO:0000256" key="5">
    <source>
        <dbReference type="ARBA" id="ARBA00022792"/>
    </source>
</evidence>
<accession>A0A316ZJM4</accession>
<evidence type="ECO:0000256" key="8">
    <source>
        <dbReference type="ARBA" id="ARBA00023136"/>
    </source>
</evidence>
<keyword evidence="10" id="KW-1185">Reference proteome</keyword>
<organism evidence="9 10">
    <name type="scientific">Tilletiopsis washingtonensis</name>
    <dbReference type="NCBI Taxonomy" id="58919"/>
    <lineage>
        <taxon>Eukaryota</taxon>
        <taxon>Fungi</taxon>
        <taxon>Dikarya</taxon>
        <taxon>Basidiomycota</taxon>
        <taxon>Ustilaginomycotina</taxon>
        <taxon>Exobasidiomycetes</taxon>
        <taxon>Entylomatales</taxon>
        <taxon>Entylomatales incertae sedis</taxon>
        <taxon>Tilletiopsis</taxon>
    </lineage>
</organism>
<dbReference type="PIRSF" id="PIRSF006643">
    <property type="entry name" value="NDUA6"/>
    <property type="match status" value="1"/>
</dbReference>
<keyword evidence="3" id="KW-0813">Transport</keyword>
<gene>
    <name evidence="9" type="ORF">FA09DRAFT_327237</name>
</gene>
<protein>
    <submittedName>
        <fullName evidence="9">NADH dehydrogenase, alpha subcomplex, subunit 6</fullName>
    </submittedName>
</protein>
<keyword evidence="7" id="KW-0496">Mitochondrion</keyword>
<dbReference type="InterPro" id="IPR016488">
    <property type="entry name" value="NADH_Ub_cplx-1_asu_su-6"/>
</dbReference>
<dbReference type="Proteomes" id="UP000245946">
    <property type="component" value="Unassembled WGS sequence"/>
</dbReference>
<evidence type="ECO:0000256" key="2">
    <source>
        <dbReference type="ARBA" id="ARBA00009508"/>
    </source>
</evidence>
<dbReference type="InterPro" id="IPR045299">
    <property type="entry name" value="Complex1_LYR_NDUFA6_LYRM6"/>
</dbReference>
<sequence length="131" mass="15031">MTTIPARLAQTTRISGSLAESHARARSLYRNYFRSAPELCALYALDVPPSVVRAKLRQKFEAHRHVRDIAVLDVMLFKAHIEYQETMNAWKQVPHIMRWFAEEEAAPTPQTFLEKFYAGRDEGRTPTGQGN</sequence>
<evidence type="ECO:0000256" key="4">
    <source>
        <dbReference type="ARBA" id="ARBA00022660"/>
    </source>
</evidence>
<evidence type="ECO:0000313" key="10">
    <source>
        <dbReference type="Proteomes" id="UP000245946"/>
    </source>
</evidence>
<dbReference type="GeneID" id="37268873"/>
<dbReference type="GO" id="GO:0045271">
    <property type="term" value="C:respiratory chain complex I"/>
    <property type="evidence" value="ECO:0007669"/>
    <property type="project" value="InterPro"/>
</dbReference>
<dbReference type="GO" id="GO:0006979">
    <property type="term" value="P:response to oxidative stress"/>
    <property type="evidence" value="ECO:0007669"/>
    <property type="project" value="TreeGrafter"/>
</dbReference>
<dbReference type="PANTHER" id="PTHR12964">
    <property type="entry name" value="NADH-UBIQUINONE OXIDOREDUCTASE B14 SUBUNIT"/>
    <property type="match status" value="1"/>
</dbReference>
<dbReference type="RefSeq" id="XP_025601563.1">
    <property type="nucleotide sequence ID" value="XM_025741329.1"/>
</dbReference>
<comment type="similarity">
    <text evidence="2">Belongs to the complex I LYR family.</text>
</comment>
<dbReference type="GO" id="GO:0005743">
    <property type="term" value="C:mitochondrial inner membrane"/>
    <property type="evidence" value="ECO:0007669"/>
    <property type="project" value="UniProtKB-SubCell"/>
</dbReference>
<dbReference type="EMBL" id="KZ819283">
    <property type="protein sequence ID" value="PWO01285.1"/>
    <property type="molecule type" value="Genomic_DNA"/>
</dbReference>
<dbReference type="OrthoDB" id="14535at2759"/>
<keyword evidence="4" id="KW-0679">Respiratory chain</keyword>
<proteinExistence type="inferred from homology"/>
<evidence type="ECO:0000313" key="9">
    <source>
        <dbReference type="EMBL" id="PWO01285.1"/>
    </source>
</evidence>
<keyword evidence="6" id="KW-0249">Electron transport</keyword>
<evidence type="ECO:0000256" key="1">
    <source>
        <dbReference type="ARBA" id="ARBA00004443"/>
    </source>
</evidence>
<dbReference type="STRING" id="58919.A0A316ZJM4"/>
<dbReference type="AlphaFoldDB" id="A0A316ZJM4"/>
<keyword evidence="5" id="KW-0999">Mitochondrion inner membrane</keyword>